<dbReference type="AlphaFoldDB" id="J3N0P2"/>
<dbReference type="Proteomes" id="UP000006038">
    <property type="component" value="Chromosome 10"/>
</dbReference>
<name>J3N0P2_ORYBR</name>
<reference evidence="1" key="1">
    <citation type="journal article" date="2013" name="Nat. Commun.">
        <title>Whole-genome sequencing of Oryza brachyantha reveals mechanisms underlying Oryza genome evolution.</title>
        <authorList>
            <person name="Chen J."/>
            <person name="Huang Q."/>
            <person name="Gao D."/>
            <person name="Wang J."/>
            <person name="Lang Y."/>
            <person name="Liu T."/>
            <person name="Li B."/>
            <person name="Bai Z."/>
            <person name="Luis Goicoechea J."/>
            <person name="Liang C."/>
            <person name="Chen C."/>
            <person name="Zhang W."/>
            <person name="Sun S."/>
            <person name="Liao Y."/>
            <person name="Zhang X."/>
            <person name="Yang L."/>
            <person name="Song C."/>
            <person name="Wang M."/>
            <person name="Shi J."/>
            <person name="Liu G."/>
            <person name="Liu J."/>
            <person name="Zhou H."/>
            <person name="Zhou W."/>
            <person name="Yu Q."/>
            <person name="An N."/>
            <person name="Chen Y."/>
            <person name="Cai Q."/>
            <person name="Wang B."/>
            <person name="Liu B."/>
            <person name="Min J."/>
            <person name="Huang Y."/>
            <person name="Wu H."/>
            <person name="Li Z."/>
            <person name="Zhang Y."/>
            <person name="Yin Y."/>
            <person name="Song W."/>
            <person name="Jiang J."/>
            <person name="Jackson S.A."/>
            <person name="Wing R.A."/>
            <person name="Wang J."/>
            <person name="Chen M."/>
        </authorList>
    </citation>
    <scope>NUCLEOTIDE SEQUENCE [LARGE SCALE GENOMIC DNA]</scope>
    <source>
        <strain evidence="1">cv. IRGC 101232</strain>
    </source>
</reference>
<sequence>THHFSLPLLLQFVIQSPVDPKQKLCCSSLCSSSRGRARARTPLPPLTMFILFCVRPVGRHKVNVGHRDPSFVFMKPHR</sequence>
<protein>
    <submittedName>
        <fullName evidence="1">Uncharacterized protein</fullName>
    </submittedName>
</protein>
<reference evidence="1" key="2">
    <citation type="submission" date="2013-04" db="UniProtKB">
        <authorList>
            <consortium name="EnsemblPlants"/>
        </authorList>
    </citation>
    <scope>IDENTIFICATION</scope>
</reference>
<proteinExistence type="predicted"/>
<organism evidence="1">
    <name type="scientific">Oryza brachyantha</name>
    <name type="common">malo sina</name>
    <dbReference type="NCBI Taxonomy" id="4533"/>
    <lineage>
        <taxon>Eukaryota</taxon>
        <taxon>Viridiplantae</taxon>
        <taxon>Streptophyta</taxon>
        <taxon>Embryophyta</taxon>
        <taxon>Tracheophyta</taxon>
        <taxon>Spermatophyta</taxon>
        <taxon>Magnoliopsida</taxon>
        <taxon>Liliopsida</taxon>
        <taxon>Poales</taxon>
        <taxon>Poaceae</taxon>
        <taxon>BOP clade</taxon>
        <taxon>Oryzoideae</taxon>
        <taxon>Oryzeae</taxon>
        <taxon>Oryzinae</taxon>
        <taxon>Oryza</taxon>
    </lineage>
</organism>
<evidence type="ECO:0000313" key="2">
    <source>
        <dbReference type="Proteomes" id="UP000006038"/>
    </source>
</evidence>
<dbReference type="Gramene" id="OB10G10900.1">
    <property type="protein sequence ID" value="OB10G10900.1"/>
    <property type="gene ID" value="OB10G10900"/>
</dbReference>
<accession>J3N0P2</accession>
<dbReference type="HOGENOM" id="CLU_2629143_0_0_1"/>
<evidence type="ECO:0000313" key="1">
    <source>
        <dbReference type="EnsemblPlants" id="OB10G10900.1"/>
    </source>
</evidence>
<keyword evidence="2" id="KW-1185">Reference proteome</keyword>
<dbReference type="EnsemblPlants" id="OB10G10900.1">
    <property type="protein sequence ID" value="OB10G10900.1"/>
    <property type="gene ID" value="OB10G10900"/>
</dbReference>